<dbReference type="InterPro" id="IPR029016">
    <property type="entry name" value="GAF-like_dom_sf"/>
</dbReference>
<protein>
    <submittedName>
        <fullName evidence="2">GAF domain-containing protein</fullName>
    </submittedName>
</protein>
<evidence type="ECO:0000313" key="2">
    <source>
        <dbReference type="EMBL" id="MFC6790655.1"/>
    </source>
</evidence>
<sequence length="170" mass="18952">MSFPVPPNERERLEVLRHLDLLDSSPDPAFDDLCREAAQSFAAPIALITLLDAHRQWFKARVGLDVCETTRDASFCNYVVAEDAILIVPDATRDPRFSDNPLVVGPPYIRFYAGAPLYYGEGIRLGALCIIDQRPRSVAEVDVESLRGLADQVAGEIWVRQAARSEHHHA</sequence>
<dbReference type="PANTHER" id="PTHR43102">
    <property type="entry name" value="SLR1143 PROTEIN"/>
    <property type="match status" value="1"/>
</dbReference>
<name>A0ABW2BKE7_9HYPH</name>
<dbReference type="SMART" id="SM00065">
    <property type="entry name" value="GAF"/>
    <property type="match status" value="1"/>
</dbReference>
<dbReference type="EMBL" id="JBHSWN010000001">
    <property type="protein sequence ID" value="MFC6790655.1"/>
    <property type="molecule type" value="Genomic_DNA"/>
</dbReference>
<dbReference type="InterPro" id="IPR003018">
    <property type="entry name" value="GAF"/>
</dbReference>
<dbReference type="SUPFAM" id="SSF55781">
    <property type="entry name" value="GAF domain-like"/>
    <property type="match status" value="1"/>
</dbReference>
<keyword evidence="3" id="KW-1185">Reference proteome</keyword>
<reference evidence="3" key="1">
    <citation type="journal article" date="2019" name="Int. J. Syst. Evol. Microbiol.">
        <title>The Global Catalogue of Microorganisms (GCM) 10K type strain sequencing project: providing services to taxonomists for standard genome sequencing and annotation.</title>
        <authorList>
            <consortium name="The Broad Institute Genomics Platform"/>
            <consortium name="The Broad Institute Genome Sequencing Center for Infectious Disease"/>
            <person name="Wu L."/>
            <person name="Ma J."/>
        </authorList>
    </citation>
    <scope>NUCLEOTIDE SEQUENCE [LARGE SCALE GENOMIC DNA]</scope>
    <source>
        <strain evidence="3">CCUG 48316</strain>
    </source>
</reference>
<evidence type="ECO:0000259" key="1">
    <source>
        <dbReference type="SMART" id="SM00065"/>
    </source>
</evidence>
<proteinExistence type="predicted"/>
<organism evidence="2 3">
    <name type="scientific">Methylobacterium komagatae</name>
    <dbReference type="NCBI Taxonomy" id="374425"/>
    <lineage>
        <taxon>Bacteria</taxon>
        <taxon>Pseudomonadati</taxon>
        <taxon>Pseudomonadota</taxon>
        <taxon>Alphaproteobacteria</taxon>
        <taxon>Hyphomicrobiales</taxon>
        <taxon>Methylobacteriaceae</taxon>
        <taxon>Methylobacterium</taxon>
    </lineage>
</organism>
<dbReference type="Pfam" id="PF01590">
    <property type="entry name" value="GAF"/>
    <property type="match status" value="1"/>
</dbReference>
<evidence type="ECO:0000313" key="3">
    <source>
        <dbReference type="Proteomes" id="UP001596292"/>
    </source>
</evidence>
<dbReference type="PANTHER" id="PTHR43102:SF2">
    <property type="entry name" value="GAF DOMAIN-CONTAINING PROTEIN"/>
    <property type="match status" value="1"/>
</dbReference>
<accession>A0ABW2BKE7</accession>
<dbReference type="Gene3D" id="3.30.450.40">
    <property type="match status" value="1"/>
</dbReference>
<feature type="domain" description="GAF" evidence="1">
    <location>
        <begin position="25"/>
        <end position="167"/>
    </location>
</feature>
<dbReference type="RefSeq" id="WP_378970690.1">
    <property type="nucleotide sequence ID" value="NZ_JBHSWN010000001.1"/>
</dbReference>
<dbReference type="Proteomes" id="UP001596292">
    <property type="component" value="Unassembled WGS sequence"/>
</dbReference>
<gene>
    <name evidence="2" type="ORF">ACFQE0_14165</name>
</gene>
<comment type="caution">
    <text evidence="2">The sequence shown here is derived from an EMBL/GenBank/DDBJ whole genome shotgun (WGS) entry which is preliminary data.</text>
</comment>